<dbReference type="RefSeq" id="WP_193801972.1">
    <property type="nucleotide sequence ID" value="NZ_JADEWC010000045.1"/>
</dbReference>
<protein>
    <submittedName>
        <fullName evidence="1">YbjN domain-containing protein</fullName>
    </submittedName>
</protein>
<proteinExistence type="predicted"/>
<reference evidence="1 2" key="1">
    <citation type="submission" date="2020-10" db="EMBL/GenBank/DDBJ databases">
        <authorList>
            <person name="Castelo-Branco R."/>
            <person name="Eusebio N."/>
            <person name="Adriana R."/>
            <person name="Vieira A."/>
            <person name="Brugerolle De Fraissinette N."/>
            <person name="Rezende De Castro R."/>
            <person name="Schneider M.P."/>
            <person name="Vasconcelos V."/>
            <person name="Leao P.N."/>
        </authorList>
    </citation>
    <scope>NUCLEOTIDE SEQUENCE [LARGE SCALE GENOMIC DNA]</scope>
    <source>
        <strain evidence="1 2">LEGE 03274</strain>
    </source>
</reference>
<evidence type="ECO:0000313" key="1">
    <source>
        <dbReference type="EMBL" id="MBE9223751.1"/>
    </source>
</evidence>
<sequence length="158" mass="17946">MTNADLMGEESTMEDNLMMDSYQVNHKDEIETVIYSLEENDSAMVLKNDDGYLWKFQYGSVEVFVQLTGESDDDLLTVWSVVLPLPAKNESMLMRKLLEMNWSGTFETCFSIFNEQIVVSAQRTIADLYPSEISRIITLVATIADDNDDDLLAEYGNS</sequence>
<gene>
    <name evidence="1" type="ORF">IQ215_13690</name>
</gene>
<dbReference type="Gene3D" id="3.30.1460.10">
    <property type="match status" value="1"/>
</dbReference>
<accession>A0ABR9V768</accession>
<dbReference type="SUPFAM" id="SSF69635">
    <property type="entry name" value="Type III secretory system chaperone-like"/>
    <property type="match status" value="1"/>
</dbReference>
<dbReference type="EMBL" id="JADEWC010000045">
    <property type="protein sequence ID" value="MBE9223751.1"/>
    <property type="molecule type" value="Genomic_DNA"/>
</dbReference>
<dbReference type="Pfam" id="PF10722">
    <property type="entry name" value="YbjN"/>
    <property type="match status" value="1"/>
</dbReference>
<organism evidence="1 2">
    <name type="scientific">Cyanobacterium stanieri LEGE 03274</name>
    <dbReference type="NCBI Taxonomy" id="1828756"/>
    <lineage>
        <taxon>Bacteria</taxon>
        <taxon>Bacillati</taxon>
        <taxon>Cyanobacteriota</taxon>
        <taxon>Cyanophyceae</taxon>
        <taxon>Oscillatoriophycideae</taxon>
        <taxon>Chroococcales</taxon>
        <taxon>Geminocystaceae</taxon>
        <taxon>Cyanobacterium</taxon>
    </lineage>
</organism>
<evidence type="ECO:0000313" key="2">
    <source>
        <dbReference type="Proteomes" id="UP000654604"/>
    </source>
</evidence>
<name>A0ABR9V768_9CHRO</name>
<keyword evidence="2" id="KW-1185">Reference proteome</keyword>
<dbReference type="CDD" id="cd17036">
    <property type="entry name" value="T3SC_YbjN-like_1"/>
    <property type="match status" value="1"/>
</dbReference>
<dbReference type="Proteomes" id="UP000654604">
    <property type="component" value="Unassembled WGS sequence"/>
</dbReference>
<dbReference type="InterPro" id="IPR019660">
    <property type="entry name" value="Put_sensory_transdc_reg_YbjN"/>
</dbReference>
<comment type="caution">
    <text evidence="1">The sequence shown here is derived from an EMBL/GenBank/DDBJ whole genome shotgun (WGS) entry which is preliminary data.</text>
</comment>